<evidence type="ECO:0000313" key="2">
    <source>
        <dbReference type="EMBL" id="HIS98341.1"/>
    </source>
</evidence>
<reference evidence="2" key="2">
    <citation type="journal article" date="2021" name="PeerJ">
        <title>Extensive microbial diversity within the chicken gut microbiome revealed by metagenomics and culture.</title>
        <authorList>
            <person name="Gilroy R."/>
            <person name="Ravi A."/>
            <person name="Getino M."/>
            <person name="Pursley I."/>
            <person name="Horton D.L."/>
            <person name="Alikhan N.F."/>
            <person name="Baker D."/>
            <person name="Gharbi K."/>
            <person name="Hall N."/>
            <person name="Watson M."/>
            <person name="Adriaenssens E.M."/>
            <person name="Foster-Nyarko E."/>
            <person name="Jarju S."/>
            <person name="Secka A."/>
            <person name="Antonio M."/>
            <person name="Oren A."/>
            <person name="Chaudhuri R.R."/>
            <person name="La Ragione R."/>
            <person name="Hildebrand F."/>
            <person name="Pallen M.J."/>
        </authorList>
    </citation>
    <scope>NUCLEOTIDE SEQUENCE</scope>
    <source>
        <strain evidence="2">ChiHecec3B27-6122</strain>
    </source>
</reference>
<feature type="domain" description="4Fe-4S ferredoxin-type" evidence="1">
    <location>
        <begin position="289"/>
        <end position="316"/>
    </location>
</feature>
<gene>
    <name evidence="2" type="ORF">IAD42_10215</name>
</gene>
<organism evidence="2 3">
    <name type="scientific">Candidatus Scatomorpha pullistercoris</name>
    <dbReference type="NCBI Taxonomy" id="2840929"/>
    <lineage>
        <taxon>Bacteria</taxon>
        <taxon>Bacillati</taxon>
        <taxon>Bacillota</taxon>
        <taxon>Clostridia</taxon>
        <taxon>Eubacteriales</taxon>
        <taxon>Candidatus Scatomorpha</taxon>
    </lineage>
</organism>
<comment type="caution">
    <text evidence="2">The sequence shown here is derived from an EMBL/GenBank/DDBJ whole genome shotgun (WGS) entry which is preliminary data.</text>
</comment>
<dbReference type="AlphaFoldDB" id="A0A9D1G717"/>
<dbReference type="Gene3D" id="3.30.70.20">
    <property type="match status" value="1"/>
</dbReference>
<feature type="domain" description="4Fe-4S ferredoxin-type" evidence="1">
    <location>
        <begin position="263"/>
        <end position="284"/>
    </location>
</feature>
<evidence type="ECO:0000313" key="3">
    <source>
        <dbReference type="Proteomes" id="UP000886876"/>
    </source>
</evidence>
<protein>
    <recommendedName>
        <fullName evidence="1">4Fe-4S ferredoxin-type domain-containing protein</fullName>
    </recommendedName>
</protein>
<name>A0A9D1G717_9FIRM</name>
<reference evidence="2" key="1">
    <citation type="submission" date="2020-10" db="EMBL/GenBank/DDBJ databases">
        <authorList>
            <person name="Gilroy R."/>
        </authorList>
    </citation>
    <scope>NUCLEOTIDE SEQUENCE</scope>
    <source>
        <strain evidence="2">ChiHecec3B27-6122</strain>
    </source>
</reference>
<evidence type="ECO:0000259" key="1">
    <source>
        <dbReference type="PROSITE" id="PS51379"/>
    </source>
</evidence>
<dbReference type="PROSITE" id="PS51379">
    <property type="entry name" value="4FE4S_FER_2"/>
    <property type="match status" value="2"/>
</dbReference>
<dbReference type="EMBL" id="DVJS01000257">
    <property type="protein sequence ID" value="HIS98341.1"/>
    <property type="molecule type" value="Genomic_DNA"/>
</dbReference>
<dbReference type="InterPro" id="IPR017896">
    <property type="entry name" value="4Fe4S_Fe-S-bd"/>
</dbReference>
<proteinExistence type="predicted"/>
<accession>A0A9D1G717</accession>
<dbReference type="SUPFAM" id="SSF54862">
    <property type="entry name" value="4Fe-4S ferredoxins"/>
    <property type="match status" value="1"/>
</dbReference>
<sequence length="316" mass="33045">MKFRIGKSELSGLDSKTAMYAALGASLAGARVLLTTDDAGFVPAASRVTGGVAVAKPEPAEHFASLDAAFETSEREDRVVTLERETAMAGSAEQGELPKYRKQPERFVLPCERETMCAGCPYRGVFCAASKLWLRTIGDGGCTLLGQKKPFQTLDAAWGRGTAAAALAGFVAARPEARHDTIAVMGAGDLDEASLRLLAKTGGTVAAVGDNDVSKLCTDCGAALTELDAYDVNGIEAVLRKALDSEGVSVIMCRGTCGKSGEKRYRIDQNRCRRCGACSRLGCPAISGRSPEIDPAECVGCGMCLAVCKCSAVVEA</sequence>
<dbReference type="Proteomes" id="UP000886876">
    <property type="component" value="Unassembled WGS sequence"/>
</dbReference>